<dbReference type="OrthoDB" id="9806525at2"/>
<dbReference type="EMBL" id="WTYH01000001">
    <property type="protein sequence ID" value="MXO93250.1"/>
    <property type="molecule type" value="Genomic_DNA"/>
</dbReference>
<protein>
    <recommendedName>
        <fullName evidence="3">Glycosyltransferase 2-like domain-containing protein</fullName>
    </recommendedName>
</protein>
<comment type="caution">
    <text evidence="1">The sequence shown here is derived from an EMBL/GenBank/DDBJ whole genome shotgun (WGS) entry which is preliminary data.</text>
</comment>
<accession>A0A845A120</accession>
<name>A0A845A120_9SPHN</name>
<organism evidence="1 2">
    <name type="scientific">Aurantiacibacter arachoides</name>
    <dbReference type="NCBI Taxonomy" id="1850444"/>
    <lineage>
        <taxon>Bacteria</taxon>
        <taxon>Pseudomonadati</taxon>
        <taxon>Pseudomonadota</taxon>
        <taxon>Alphaproteobacteria</taxon>
        <taxon>Sphingomonadales</taxon>
        <taxon>Erythrobacteraceae</taxon>
        <taxon>Aurantiacibacter</taxon>
    </lineage>
</organism>
<proteinExistence type="predicted"/>
<reference evidence="1 2" key="1">
    <citation type="submission" date="2019-12" db="EMBL/GenBank/DDBJ databases">
        <title>Genomic-based taxomic classification of the family Erythrobacteraceae.</title>
        <authorList>
            <person name="Xu L."/>
        </authorList>
    </citation>
    <scope>NUCLEOTIDE SEQUENCE [LARGE SCALE GENOMIC DNA]</scope>
    <source>
        <strain evidence="1 2">RC4-10-4</strain>
    </source>
</reference>
<sequence>MSPHDSRATAPLRIAVSLVPHNRREKTVRALRSISSTITIKIVPVLLDDACADDTVASAMQVRPDTIVISGRGDAFWNGGPNRARSKAIEIEVDGFLWWNYDVKLDDEELDTVEAAWNVQDAGGSSKFMLFGATRGADRKQNYGGGRWDRRFPSISFLMHGYGGDAQGVDTINHNIVLVPKRVTHQFGMNDLGFVLNLNDVGYGLRASTMGIPFAGFPGTIGVSEGSLAKPSRGYQSPAISVAEQLRKVDIPYGLLPGSCLPSSRWQDCFAAKSASYV</sequence>
<dbReference type="SUPFAM" id="SSF53448">
    <property type="entry name" value="Nucleotide-diphospho-sugar transferases"/>
    <property type="match status" value="1"/>
</dbReference>
<evidence type="ECO:0008006" key="3">
    <source>
        <dbReference type="Google" id="ProtNLM"/>
    </source>
</evidence>
<dbReference type="RefSeq" id="WP_131452541.1">
    <property type="nucleotide sequence ID" value="NZ_BMJK01000001.1"/>
</dbReference>
<dbReference type="InterPro" id="IPR029044">
    <property type="entry name" value="Nucleotide-diphossugar_trans"/>
</dbReference>
<dbReference type="AlphaFoldDB" id="A0A845A120"/>
<gene>
    <name evidence="1" type="ORF">GRI62_06470</name>
</gene>
<dbReference type="Proteomes" id="UP000460626">
    <property type="component" value="Unassembled WGS sequence"/>
</dbReference>
<keyword evidence="2" id="KW-1185">Reference proteome</keyword>
<evidence type="ECO:0000313" key="2">
    <source>
        <dbReference type="Proteomes" id="UP000460626"/>
    </source>
</evidence>
<evidence type="ECO:0000313" key="1">
    <source>
        <dbReference type="EMBL" id="MXO93250.1"/>
    </source>
</evidence>